<accession>A0A7X0PI54</accession>
<dbReference type="InterPro" id="IPR052155">
    <property type="entry name" value="Biofilm_reg_signaling"/>
</dbReference>
<dbReference type="CDD" id="cd01949">
    <property type="entry name" value="GGDEF"/>
    <property type="match status" value="1"/>
</dbReference>
<dbReference type="InterPro" id="IPR043128">
    <property type="entry name" value="Rev_trsase/Diguanyl_cyclase"/>
</dbReference>
<dbReference type="InterPro" id="IPR000014">
    <property type="entry name" value="PAS"/>
</dbReference>
<dbReference type="CDD" id="cd00130">
    <property type="entry name" value="PAS"/>
    <property type="match status" value="2"/>
</dbReference>
<keyword evidence="1" id="KW-1133">Transmembrane helix</keyword>
<evidence type="ECO:0000259" key="3">
    <source>
        <dbReference type="PROSITE" id="PS50887"/>
    </source>
</evidence>
<dbReference type="PANTHER" id="PTHR44757">
    <property type="entry name" value="DIGUANYLATE CYCLASE DGCP"/>
    <property type="match status" value="1"/>
</dbReference>
<evidence type="ECO:0000259" key="2">
    <source>
        <dbReference type="PROSITE" id="PS50112"/>
    </source>
</evidence>
<dbReference type="PROSITE" id="PS50887">
    <property type="entry name" value="GGDEF"/>
    <property type="match status" value="1"/>
</dbReference>
<dbReference type="NCBIfam" id="TIGR00254">
    <property type="entry name" value="GGDEF"/>
    <property type="match status" value="1"/>
</dbReference>
<dbReference type="SMART" id="SM00086">
    <property type="entry name" value="PAC"/>
    <property type="match status" value="3"/>
</dbReference>
<organism evidence="4 5">
    <name type="scientific">Acidovorax soli</name>
    <dbReference type="NCBI Taxonomy" id="592050"/>
    <lineage>
        <taxon>Bacteria</taxon>
        <taxon>Pseudomonadati</taxon>
        <taxon>Pseudomonadota</taxon>
        <taxon>Betaproteobacteria</taxon>
        <taxon>Burkholderiales</taxon>
        <taxon>Comamonadaceae</taxon>
        <taxon>Acidovorax</taxon>
    </lineage>
</organism>
<gene>
    <name evidence="4" type="ORF">HNP48_005093</name>
</gene>
<dbReference type="InterPro" id="IPR035965">
    <property type="entry name" value="PAS-like_dom_sf"/>
</dbReference>
<proteinExistence type="predicted"/>
<dbReference type="SUPFAM" id="SSF55073">
    <property type="entry name" value="Nucleotide cyclase"/>
    <property type="match status" value="1"/>
</dbReference>
<dbReference type="Proteomes" id="UP000575083">
    <property type="component" value="Unassembled WGS sequence"/>
</dbReference>
<feature type="domain" description="PAS" evidence="2">
    <location>
        <begin position="461"/>
        <end position="531"/>
    </location>
</feature>
<evidence type="ECO:0000256" key="1">
    <source>
        <dbReference type="SAM" id="Phobius"/>
    </source>
</evidence>
<dbReference type="Pfam" id="PF22588">
    <property type="entry name" value="dCache_1_like"/>
    <property type="match status" value="1"/>
</dbReference>
<dbReference type="PROSITE" id="PS50112">
    <property type="entry name" value="PAS"/>
    <property type="match status" value="1"/>
</dbReference>
<dbReference type="NCBIfam" id="TIGR00229">
    <property type="entry name" value="sensory_box"/>
    <property type="match status" value="2"/>
</dbReference>
<protein>
    <submittedName>
        <fullName evidence="4">Diguanylate cyclase (GGDEF)-like protein/PAS domain S-box-containing protein</fullName>
    </submittedName>
</protein>
<dbReference type="SMART" id="SM00091">
    <property type="entry name" value="PAS"/>
    <property type="match status" value="3"/>
</dbReference>
<keyword evidence="1" id="KW-0812">Transmembrane</keyword>
<dbReference type="InterPro" id="IPR001610">
    <property type="entry name" value="PAC"/>
</dbReference>
<dbReference type="InterPro" id="IPR013656">
    <property type="entry name" value="PAS_4"/>
</dbReference>
<dbReference type="CDD" id="cd12914">
    <property type="entry name" value="PDC1_DGC_like"/>
    <property type="match status" value="1"/>
</dbReference>
<dbReference type="AlphaFoldDB" id="A0A7X0PI54"/>
<dbReference type="PANTHER" id="PTHR44757:SF2">
    <property type="entry name" value="BIOFILM ARCHITECTURE MAINTENANCE PROTEIN MBAA"/>
    <property type="match status" value="1"/>
</dbReference>
<dbReference type="Pfam" id="PF08448">
    <property type="entry name" value="PAS_4"/>
    <property type="match status" value="2"/>
</dbReference>
<dbReference type="FunFam" id="3.30.70.270:FF:000001">
    <property type="entry name" value="Diguanylate cyclase domain protein"/>
    <property type="match status" value="1"/>
</dbReference>
<evidence type="ECO:0000313" key="4">
    <source>
        <dbReference type="EMBL" id="MBB6562383.1"/>
    </source>
</evidence>
<sequence>MAEISPPLPARAYRPGHRLRTLLVTANVLLGVLLGALVLWVLSSSRQNHEERARATADSMAAMGGANVGSELGLVDAVLRMTINDLQRSGLGAGSRDQEVQDLLAARHRLLPGAEGFRLTDDSGAVRWGNLVGHANIPNVADRDFFRQARESTADGPVIASPVVSRVSGNWVVSISRPLVREGRFEGVLYATIRVDHFAQLFQRYDLGSRDTITLRMRDLRFVAWLSPGNAAQVPMGSTQVSRELRESLAANPSAGVFTAVSPIDGLERTVAYREVEGWPFIVLAGLNNEKFFEPLAMQARMLSLMAACMWLLSCAAAFAIYRVGRRELGAVRALEAQSRRTQILLRVAGDGIHIIDRQGHLVEMSDSFAQMHRSQREALLGRHVSSWDVNQDAAAIGAWLGRIRDGDRQRVEVQHRLADGHVIDVDLHWHAVDIDGQLLVFGSARDITDRKRLLHSLEESAARVRDLYDHAPCGYFSLDAEGCLVHVNATLQQWLGSAAVESHSRFSDLLQGESRRRFHDHFIELTLQERAPEIEIELAPPGAPRRVVRINATAVRDGRGDFLMSRTVAVDVTAQHEALQQVRGLLHDQSAMLNSDLVGMVKLASRTVIWKNTAMERMLGYGPGELEGADVRSLYARGEDYRHVEESAALRLGRGQNFRTDVRLQHRNGEAIWVDLSGVRLSDHETFWMAVDISAAKQAHEQITHVAFHDALTQLPNRLLLLDRLRQALAAAQRAGHDVAVCFADLDGFKAVNDDLGHEAGDQLLVELARRIAGSIRASDTAARLGGDEFVLVLTPVAGEEWRAVLDRLMQAVCQPVQLPASDVPVRVGMSIGVALSQGRLDAQELLAEADEAMLQAKRSGKHRVQLAAAVQALS</sequence>
<feature type="transmembrane region" description="Helical" evidence="1">
    <location>
        <begin position="302"/>
        <end position="322"/>
    </location>
</feature>
<keyword evidence="5" id="KW-1185">Reference proteome</keyword>
<dbReference type="InterPro" id="IPR029787">
    <property type="entry name" value="Nucleotide_cyclase"/>
</dbReference>
<dbReference type="InterPro" id="IPR054327">
    <property type="entry name" value="His-kinase-like_sensor"/>
</dbReference>
<dbReference type="Gene3D" id="3.30.70.270">
    <property type="match status" value="1"/>
</dbReference>
<comment type="caution">
    <text evidence="4">The sequence shown here is derived from an EMBL/GenBank/DDBJ whole genome shotgun (WGS) entry which is preliminary data.</text>
</comment>
<dbReference type="Pfam" id="PF13426">
    <property type="entry name" value="PAS_9"/>
    <property type="match status" value="1"/>
</dbReference>
<name>A0A7X0PI54_9BURK</name>
<dbReference type="Gene3D" id="3.30.450.20">
    <property type="entry name" value="PAS domain"/>
    <property type="match status" value="5"/>
</dbReference>
<evidence type="ECO:0000313" key="5">
    <source>
        <dbReference type="Proteomes" id="UP000575083"/>
    </source>
</evidence>
<dbReference type="InterPro" id="IPR000160">
    <property type="entry name" value="GGDEF_dom"/>
</dbReference>
<keyword evidence="1" id="KW-0472">Membrane</keyword>
<feature type="domain" description="GGDEF" evidence="3">
    <location>
        <begin position="738"/>
        <end position="871"/>
    </location>
</feature>
<dbReference type="SMART" id="SM00267">
    <property type="entry name" value="GGDEF"/>
    <property type="match status" value="1"/>
</dbReference>
<dbReference type="SUPFAM" id="SSF55785">
    <property type="entry name" value="PYP-like sensor domain (PAS domain)"/>
    <property type="match status" value="3"/>
</dbReference>
<feature type="transmembrane region" description="Helical" evidence="1">
    <location>
        <begin position="21"/>
        <end position="42"/>
    </location>
</feature>
<reference evidence="4 5" key="1">
    <citation type="submission" date="2020-08" db="EMBL/GenBank/DDBJ databases">
        <title>Functional genomics of gut bacteria from endangered species of beetles.</title>
        <authorList>
            <person name="Carlos-Shanley C."/>
        </authorList>
    </citation>
    <scope>NUCLEOTIDE SEQUENCE [LARGE SCALE GENOMIC DNA]</scope>
    <source>
        <strain evidence="4 5">S00198</strain>
    </source>
</reference>
<dbReference type="RefSeq" id="WP_184862333.1">
    <property type="nucleotide sequence ID" value="NZ_JACHLK010000012.1"/>
</dbReference>
<dbReference type="GO" id="GO:0003824">
    <property type="term" value="F:catalytic activity"/>
    <property type="evidence" value="ECO:0007669"/>
    <property type="project" value="UniProtKB-ARBA"/>
</dbReference>
<dbReference type="CDD" id="cd12915">
    <property type="entry name" value="PDC2_DGC_like"/>
    <property type="match status" value="1"/>
</dbReference>
<dbReference type="Pfam" id="PF00990">
    <property type="entry name" value="GGDEF"/>
    <property type="match status" value="1"/>
</dbReference>
<dbReference type="EMBL" id="JACHLK010000012">
    <property type="protein sequence ID" value="MBB6562383.1"/>
    <property type="molecule type" value="Genomic_DNA"/>
</dbReference>